<protein>
    <submittedName>
        <fullName evidence="2">Uncharacterized protein</fullName>
    </submittedName>
</protein>
<evidence type="ECO:0000313" key="3">
    <source>
        <dbReference type="Proteomes" id="UP000663760"/>
    </source>
</evidence>
<sequence>MVCSSSLPWRHLQHDIGGPARPFSPFLVVIVSAIIMGLLPWHNKKRRNRRHPYVINCSLGNLLRSLVGKNLTTWHLIIPHRALLFLLLGELIGSLLKRDPISLFCSLCGL</sequence>
<keyword evidence="1" id="KW-0812">Transmembrane</keyword>
<dbReference type="AlphaFoldDB" id="A0A7I8K4N0"/>
<dbReference type="EMBL" id="LR746265">
    <property type="protein sequence ID" value="CAA7392182.1"/>
    <property type="molecule type" value="Genomic_DNA"/>
</dbReference>
<evidence type="ECO:0000313" key="2">
    <source>
        <dbReference type="EMBL" id="CAA7392182.1"/>
    </source>
</evidence>
<name>A0A7I8K4N0_SPIIN</name>
<keyword evidence="3" id="KW-1185">Reference proteome</keyword>
<organism evidence="2 3">
    <name type="scientific">Spirodela intermedia</name>
    <name type="common">Intermediate duckweed</name>
    <dbReference type="NCBI Taxonomy" id="51605"/>
    <lineage>
        <taxon>Eukaryota</taxon>
        <taxon>Viridiplantae</taxon>
        <taxon>Streptophyta</taxon>
        <taxon>Embryophyta</taxon>
        <taxon>Tracheophyta</taxon>
        <taxon>Spermatophyta</taxon>
        <taxon>Magnoliopsida</taxon>
        <taxon>Liliopsida</taxon>
        <taxon>Araceae</taxon>
        <taxon>Lemnoideae</taxon>
        <taxon>Spirodela</taxon>
    </lineage>
</organism>
<reference evidence="2" key="1">
    <citation type="submission" date="2020-02" db="EMBL/GenBank/DDBJ databases">
        <authorList>
            <person name="Scholz U."/>
            <person name="Mascher M."/>
            <person name="Fiebig A."/>
        </authorList>
    </citation>
    <scope>NUCLEOTIDE SEQUENCE</scope>
</reference>
<gene>
    <name evidence="2" type="ORF">SI8410_02003349</name>
</gene>
<accession>A0A7I8K4N0</accession>
<feature type="transmembrane region" description="Helical" evidence="1">
    <location>
        <begin position="23"/>
        <end position="41"/>
    </location>
</feature>
<proteinExistence type="predicted"/>
<dbReference type="Proteomes" id="UP000663760">
    <property type="component" value="Chromosome 2"/>
</dbReference>
<keyword evidence="1" id="KW-1133">Transmembrane helix</keyword>
<evidence type="ECO:0000256" key="1">
    <source>
        <dbReference type="SAM" id="Phobius"/>
    </source>
</evidence>
<keyword evidence="1" id="KW-0472">Membrane</keyword>